<dbReference type="Gene3D" id="1.10.1410.40">
    <property type="match status" value="1"/>
</dbReference>
<dbReference type="EMBL" id="JAIWYP010000004">
    <property type="protein sequence ID" value="KAH3840873.1"/>
    <property type="molecule type" value="Genomic_DNA"/>
</dbReference>
<protein>
    <recommendedName>
        <fullName evidence="1">non-specific serine/threonine protein kinase</fullName>
        <ecNumber evidence="1">2.7.11.1</ecNumber>
    </recommendedName>
</protein>
<proteinExistence type="predicted"/>
<reference evidence="11" key="2">
    <citation type="submission" date="2020-11" db="EMBL/GenBank/DDBJ databases">
        <authorList>
            <person name="McCartney M.A."/>
            <person name="Auch B."/>
            <person name="Kono T."/>
            <person name="Mallez S."/>
            <person name="Becker A."/>
            <person name="Gohl D.M."/>
            <person name="Silverstein K.A.T."/>
            <person name="Koren S."/>
            <person name="Bechman K.B."/>
            <person name="Herman A."/>
            <person name="Abrahante J.E."/>
            <person name="Garbe J."/>
        </authorList>
    </citation>
    <scope>NUCLEOTIDE SEQUENCE</scope>
    <source>
        <strain evidence="11">Duluth1</strain>
        <tissue evidence="11">Whole animal</tissue>
    </source>
</reference>
<dbReference type="OrthoDB" id="6156814at2759"/>
<evidence type="ECO:0000259" key="10">
    <source>
        <dbReference type="Pfam" id="PF20266"/>
    </source>
</evidence>
<keyword evidence="6" id="KW-0067">ATP-binding</keyword>
<dbReference type="Proteomes" id="UP000828390">
    <property type="component" value="Unassembled WGS sequence"/>
</dbReference>
<keyword evidence="12" id="KW-1185">Reference proteome</keyword>
<dbReference type="GO" id="GO:0005524">
    <property type="term" value="F:ATP binding"/>
    <property type="evidence" value="ECO:0007669"/>
    <property type="project" value="UniProtKB-KW"/>
</dbReference>
<evidence type="ECO:0000313" key="12">
    <source>
        <dbReference type="Proteomes" id="UP000828390"/>
    </source>
</evidence>
<dbReference type="PANTHER" id="PTHR10656">
    <property type="entry name" value="CELL FATE DETERMINING PROTEIN MAB21-RELATED"/>
    <property type="match status" value="1"/>
</dbReference>
<evidence type="ECO:0000256" key="1">
    <source>
        <dbReference type="ARBA" id="ARBA00012513"/>
    </source>
</evidence>
<dbReference type="Gene3D" id="3.10.20.90">
    <property type="entry name" value="Phosphatidylinositol 3-kinase Catalytic Subunit, Chain A, domain 1"/>
    <property type="match status" value="1"/>
</dbReference>
<keyword evidence="3" id="KW-0808">Transferase</keyword>
<dbReference type="InterPro" id="IPR024678">
    <property type="entry name" value="Kinase_OSR1/WNK_CCT"/>
</dbReference>
<organism evidence="11 12">
    <name type="scientific">Dreissena polymorpha</name>
    <name type="common">Zebra mussel</name>
    <name type="synonym">Mytilus polymorpha</name>
    <dbReference type="NCBI Taxonomy" id="45954"/>
    <lineage>
        <taxon>Eukaryota</taxon>
        <taxon>Metazoa</taxon>
        <taxon>Spiralia</taxon>
        <taxon>Lophotrochozoa</taxon>
        <taxon>Mollusca</taxon>
        <taxon>Bivalvia</taxon>
        <taxon>Autobranchia</taxon>
        <taxon>Heteroconchia</taxon>
        <taxon>Euheterodonta</taxon>
        <taxon>Imparidentia</taxon>
        <taxon>Neoheterodontei</taxon>
        <taxon>Myida</taxon>
        <taxon>Dreissenoidea</taxon>
        <taxon>Dreissenidae</taxon>
        <taxon>Dreissena</taxon>
    </lineage>
</organism>
<dbReference type="AlphaFoldDB" id="A0A9D4KJV0"/>
<keyword evidence="2" id="KW-0723">Serine/threonine-protein kinase</keyword>
<name>A0A9D4KJV0_DREPO</name>
<evidence type="ECO:0000313" key="11">
    <source>
        <dbReference type="EMBL" id="KAH3840873.1"/>
    </source>
</evidence>
<evidence type="ECO:0000256" key="7">
    <source>
        <dbReference type="ARBA" id="ARBA00047899"/>
    </source>
</evidence>
<dbReference type="EC" id="2.7.11.1" evidence="1"/>
<gene>
    <name evidence="11" type="ORF">DPMN_114330</name>
</gene>
<dbReference type="InterPro" id="IPR024810">
    <property type="entry name" value="MAB21L/cGLR"/>
</dbReference>
<evidence type="ECO:0000256" key="4">
    <source>
        <dbReference type="ARBA" id="ARBA00022741"/>
    </source>
</evidence>
<dbReference type="GO" id="GO:0004674">
    <property type="term" value="F:protein serine/threonine kinase activity"/>
    <property type="evidence" value="ECO:0007669"/>
    <property type="project" value="UniProtKB-KW"/>
</dbReference>
<dbReference type="Pfam" id="PF12202">
    <property type="entry name" value="OSR1_C"/>
    <property type="match status" value="1"/>
</dbReference>
<evidence type="ECO:0000259" key="9">
    <source>
        <dbReference type="Pfam" id="PF12202"/>
    </source>
</evidence>
<comment type="caution">
    <text evidence="11">The sequence shown here is derived from an EMBL/GenBank/DDBJ whole genome shotgun (WGS) entry which is preliminary data.</text>
</comment>
<reference evidence="11" key="1">
    <citation type="journal article" date="2019" name="bioRxiv">
        <title>The Genome of the Zebra Mussel, Dreissena polymorpha: A Resource for Invasive Species Research.</title>
        <authorList>
            <person name="McCartney M.A."/>
            <person name="Auch B."/>
            <person name="Kono T."/>
            <person name="Mallez S."/>
            <person name="Zhang Y."/>
            <person name="Obille A."/>
            <person name="Becker A."/>
            <person name="Abrahante J.E."/>
            <person name="Garbe J."/>
            <person name="Badalamenti J.P."/>
            <person name="Herman A."/>
            <person name="Mangelson H."/>
            <person name="Liachko I."/>
            <person name="Sullivan S."/>
            <person name="Sone E.D."/>
            <person name="Koren S."/>
            <person name="Silverstein K.A.T."/>
            <person name="Beckman K.B."/>
            <person name="Gohl D.M."/>
        </authorList>
    </citation>
    <scope>NUCLEOTIDE SEQUENCE</scope>
    <source>
        <strain evidence="11">Duluth1</strain>
        <tissue evidence="11">Whole animal</tissue>
    </source>
</reference>
<evidence type="ECO:0000256" key="5">
    <source>
        <dbReference type="ARBA" id="ARBA00022777"/>
    </source>
</evidence>
<accession>A0A9D4KJV0</accession>
<feature type="domain" description="Serine/threonine-protein kinase OSR1/WNK CCT" evidence="9">
    <location>
        <begin position="30"/>
        <end position="66"/>
    </location>
</feature>
<evidence type="ECO:0000256" key="3">
    <source>
        <dbReference type="ARBA" id="ARBA00022679"/>
    </source>
</evidence>
<dbReference type="InterPro" id="IPR046906">
    <property type="entry name" value="Mab-21_HhH/H2TH-like"/>
</dbReference>
<comment type="catalytic activity">
    <reaction evidence="8">
        <text>L-seryl-[protein] + ATP = O-phospho-L-seryl-[protein] + ADP + H(+)</text>
        <dbReference type="Rhea" id="RHEA:17989"/>
        <dbReference type="Rhea" id="RHEA-COMP:9863"/>
        <dbReference type="Rhea" id="RHEA-COMP:11604"/>
        <dbReference type="ChEBI" id="CHEBI:15378"/>
        <dbReference type="ChEBI" id="CHEBI:29999"/>
        <dbReference type="ChEBI" id="CHEBI:30616"/>
        <dbReference type="ChEBI" id="CHEBI:83421"/>
        <dbReference type="ChEBI" id="CHEBI:456216"/>
        <dbReference type="EC" id="2.7.11.1"/>
    </reaction>
</comment>
<keyword evidence="5" id="KW-0418">Kinase</keyword>
<feature type="domain" description="Mab-21-like HhH/H2TH-like" evidence="10">
    <location>
        <begin position="342"/>
        <end position="436"/>
    </location>
</feature>
<keyword evidence="4" id="KW-0547">Nucleotide-binding</keyword>
<evidence type="ECO:0000256" key="6">
    <source>
        <dbReference type="ARBA" id="ARBA00022840"/>
    </source>
</evidence>
<dbReference type="Pfam" id="PF20266">
    <property type="entry name" value="Mab-21_C"/>
    <property type="match status" value="1"/>
</dbReference>
<evidence type="ECO:0000256" key="2">
    <source>
        <dbReference type="ARBA" id="ARBA00022527"/>
    </source>
</evidence>
<evidence type="ECO:0000256" key="8">
    <source>
        <dbReference type="ARBA" id="ARBA00048679"/>
    </source>
</evidence>
<sequence>MGVVCSSFQRVGTENDMQKEDKQFQRNVYPKKRNDKHKEKKVIQFDFDMRKDVPENVAAEMISEDLTELSIRMSKVLNAIGVVKDVIMHRRKSFMFRESLNVISDNPTSWEVFHFGSQTEGTTTPGLQSDIDVLRCDITVNVMIKKAGMEKILKVNYNEHVARWCDINAVINFLDWKAGMLNVLMLWDENTTPQQYLVQIFKENWPAPETFLCDPRFVRKATGEILLSSERVKDDHENEHKNKYGEVGHFTKQGPSVSYLQDWDMVYALPIKRQLQEIQHWVDKKRPRHWPSKNLLEAARVTACFLVPVGHADSNYKRDEWRLSANLIERMLMFSLNITQIKCYVVLKMIKKTLFSKIVNDGITSFHCKNILFFTIEGTCSSLWKENNLMFLLLMCLHALRKMLKVGIFPHYIIQGVNLFDGKITFKQQRRLLQYVESMIANNLKDLVDIEVDDFGVRLSNSCLMEVGKAGRSRRSAFCKTIILHLEYGRWSTLLIHLRGFWHEMYDSNSTINIEQFLTKIMRTCIKHLHNVRLKRAALELIKHFFALHISLNASRCLRFCNKNIKNSIHKFRYCLNTDLASMRLKVASVLYCSGHLRAASVVLEDVEKRYHKCVKAICGVRDLEHDNDLNLFAHMVSGAGVKGWEEAPFAFCVKFVPHEAFCVPYILLYEMARGESEEEVAQRNYYDKRWMNCAEVDARVFLYYMQYLTYGGLRERKKQLQAMDKLGNYICNGHNGTLTIDMHHSETAGSLMGHCCEMEGNYKTALYFYTTSLKIIPTNNAANHHVRRIQARRHYN</sequence>
<comment type="catalytic activity">
    <reaction evidence="7">
        <text>L-threonyl-[protein] + ATP = O-phospho-L-threonyl-[protein] + ADP + H(+)</text>
        <dbReference type="Rhea" id="RHEA:46608"/>
        <dbReference type="Rhea" id="RHEA-COMP:11060"/>
        <dbReference type="Rhea" id="RHEA-COMP:11605"/>
        <dbReference type="ChEBI" id="CHEBI:15378"/>
        <dbReference type="ChEBI" id="CHEBI:30013"/>
        <dbReference type="ChEBI" id="CHEBI:30616"/>
        <dbReference type="ChEBI" id="CHEBI:61977"/>
        <dbReference type="ChEBI" id="CHEBI:456216"/>
        <dbReference type="EC" id="2.7.11.1"/>
    </reaction>
</comment>
<dbReference type="SMART" id="SM01265">
    <property type="entry name" value="Mab-21"/>
    <property type="match status" value="1"/>
</dbReference>
<dbReference type="PANTHER" id="PTHR10656:SF69">
    <property type="entry name" value="MAB-21-LIKE HHH_H2TH-LIKE DOMAIN-CONTAINING PROTEIN"/>
    <property type="match status" value="1"/>
</dbReference>